<dbReference type="Gene3D" id="3.10.50.40">
    <property type="match status" value="1"/>
</dbReference>
<dbReference type="PROSITE" id="PS50059">
    <property type="entry name" value="FKBP_PPIASE"/>
    <property type="match status" value="1"/>
</dbReference>
<keyword evidence="5 9" id="KW-0697">Rotamase</keyword>
<proteinExistence type="inferred from homology"/>
<dbReference type="Proteomes" id="UP000321580">
    <property type="component" value="Unassembled WGS sequence"/>
</dbReference>
<evidence type="ECO:0000256" key="9">
    <source>
        <dbReference type="PROSITE-ProRule" id="PRU00277"/>
    </source>
</evidence>
<sequence>MLVEEQRIVTIAYELRQGHAKGPLLERMDPNWPFKFYFGSGKLLPAFEQALEGLEEGSAFEFALNPEQAYGLREEGNIVEVPRSAFDGLGDNFLVEGNFITLTDDLGDQHNGRILSWTDDKVKVDFNHEMAGRTLHFSGVVLNVREATVDEHIRKNYIEEDGLRR</sequence>
<dbReference type="Pfam" id="PF00254">
    <property type="entry name" value="FKBP_C"/>
    <property type="match status" value="1"/>
</dbReference>
<evidence type="ECO:0000256" key="1">
    <source>
        <dbReference type="ARBA" id="ARBA00000971"/>
    </source>
</evidence>
<comment type="subcellular location">
    <subcellularLocation>
        <location evidence="2">Cytoplasm</location>
    </subcellularLocation>
</comment>
<dbReference type="PANTHER" id="PTHR47861">
    <property type="entry name" value="FKBP-TYPE PEPTIDYL-PROLYL CIS-TRANS ISOMERASE SLYD"/>
    <property type="match status" value="1"/>
</dbReference>
<dbReference type="InterPro" id="IPR001179">
    <property type="entry name" value="PPIase_FKBP_dom"/>
</dbReference>
<evidence type="ECO:0000256" key="8">
    <source>
        <dbReference type="ARBA" id="ARBA00037071"/>
    </source>
</evidence>
<evidence type="ECO:0000256" key="10">
    <source>
        <dbReference type="RuleBase" id="RU003915"/>
    </source>
</evidence>
<feature type="domain" description="PPIase FKBP-type" evidence="11">
    <location>
        <begin position="6"/>
        <end position="85"/>
    </location>
</feature>
<evidence type="ECO:0000256" key="2">
    <source>
        <dbReference type="ARBA" id="ARBA00004496"/>
    </source>
</evidence>
<dbReference type="AlphaFoldDB" id="A0A5C6RIG8"/>
<evidence type="ECO:0000256" key="3">
    <source>
        <dbReference type="ARBA" id="ARBA00006577"/>
    </source>
</evidence>
<reference evidence="12 13" key="1">
    <citation type="submission" date="2019-08" db="EMBL/GenBank/DDBJ databases">
        <title>Genome of Phaeodactylibacter luteus.</title>
        <authorList>
            <person name="Bowman J.P."/>
        </authorList>
    </citation>
    <scope>NUCLEOTIDE SEQUENCE [LARGE SCALE GENOMIC DNA]</scope>
    <source>
        <strain evidence="12 13">KCTC 42180</strain>
    </source>
</reference>
<name>A0A5C6RIG8_9BACT</name>
<comment type="similarity">
    <text evidence="3 10">Belongs to the FKBP-type PPIase family.</text>
</comment>
<keyword evidence="7 9" id="KW-0413">Isomerase</keyword>
<evidence type="ECO:0000313" key="12">
    <source>
        <dbReference type="EMBL" id="TXB61460.1"/>
    </source>
</evidence>
<dbReference type="SUPFAM" id="SSF54534">
    <property type="entry name" value="FKBP-like"/>
    <property type="match status" value="1"/>
</dbReference>
<dbReference type="GO" id="GO:0003755">
    <property type="term" value="F:peptidyl-prolyl cis-trans isomerase activity"/>
    <property type="evidence" value="ECO:0007669"/>
    <property type="project" value="UniProtKB-UniRule"/>
</dbReference>
<organism evidence="12 13">
    <name type="scientific">Phaeodactylibacter luteus</name>
    <dbReference type="NCBI Taxonomy" id="1564516"/>
    <lineage>
        <taxon>Bacteria</taxon>
        <taxon>Pseudomonadati</taxon>
        <taxon>Bacteroidota</taxon>
        <taxon>Saprospiria</taxon>
        <taxon>Saprospirales</taxon>
        <taxon>Haliscomenobacteraceae</taxon>
        <taxon>Phaeodactylibacter</taxon>
    </lineage>
</organism>
<evidence type="ECO:0000259" key="11">
    <source>
        <dbReference type="PROSITE" id="PS50059"/>
    </source>
</evidence>
<dbReference type="GO" id="GO:0042026">
    <property type="term" value="P:protein refolding"/>
    <property type="evidence" value="ECO:0007669"/>
    <property type="project" value="UniProtKB-ARBA"/>
</dbReference>
<gene>
    <name evidence="12" type="ORF">FRY97_18965</name>
</gene>
<keyword evidence="6" id="KW-0143">Chaperone</keyword>
<comment type="caution">
    <text evidence="12">The sequence shown here is derived from an EMBL/GenBank/DDBJ whole genome shotgun (WGS) entry which is preliminary data.</text>
</comment>
<keyword evidence="4" id="KW-0963">Cytoplasm</keyword>
<dbReference type="RefSeq" id="WP_147169149.1">
    <property type="nucleotide sequence ID" value="NZ_VOOR01000058.1"/>
</dbReference>
<dbReference type="GO" id="GO:0005737">
    <property type="term" value="C:cytoplasm"/>
    <property type="evidence" value="ECO:0007669"/>
    <property type="project" value="UniProtKB-SubCell"/>
</dbReference>
<protein>
    <recommendedName>
        <fullName evidence="10">Peptidyl-prolyl cis-trans isomerase</fullName>
        <ecNumber evidence="10">5.2.1.8</ecNumber>
    </recommendedName>
</protein>
<dbReference type="Gene3D" id="2.40.10.330">
    <property type="match status" value="1"/>
</dbReference>
<keyword evidence="13" id="KW-1185">Reference proteome</keyword>
<evidence type="ECO:0000256" key="7">
    <source>
        <dbReference type="ARBA" id="ARBA00023235"/>
    </source>
</evidence>
<dbReference type="InterPro" id="IPR048261">
    <property type="entry name" value="SlpA/SlyD-like_ins_sf"/>
</dbReference>
<dbReference type="EC" id="5.2.1.8" evidence="10"/>
<evidence type="ECO:0000313" key="13">
    <source>
        <dbReference type="Proteomes" id="UP000321580"/>
    </source>
</evidence>
<evidence type="ECO:0000256" key="6">
    <source>
        <dbReference type="ARBA" id="ARBA00023186"/>
    </source>
</evidence>
<dbReference type="OrthoDB" id="9808891at2"/>
<comment type="catalytic activity">
    <reaction evidence="1 9 10">
        <text>[protein]-peptidylproline (omega=180) = [protein]-peptidylproline (omega=0)</text>
        <dbReference type="Rhea" id="RHEA:16237"/>
        <dbReference type="Rhea" id="RHEA-COMP:10747"/>
        <dbReference type="Rhea" id="RHEA-COMP:10748"/>
        <dbReference type="ChEBI" id="CHEBI:83833"/>
        <dbReference type="ChEBI" id="CHEBI:83834"/>
        <dbReference type="EC" id="5.2.1.8"/>
    </reaction>
</comment>
<evidence type="ECO:0000256" key="5">
    <source>
        <dbReference type="ARBA" id="ARBA00023110"/>
    </source>
</evidence>
<comment type="function">
    <text evidence="8">Also involved in hydrogenase metallocenter assembly, probably by participating in the nickel insertion step. This function in hydrogenase biosynthesis requires chaperone activity and the presence of the metal-binding domain, but not PPIase activity.</text>
</comment>
<evidence type="ECO:0000256" key="4">
    <source>
        <dbReference type="ARBA" id="ARBA00022490"/>
    </source>
</evidence>
<dbReference type="EMBL" id="VOOR01000058">
    <property type="protein sequence ID" value="TXB61460.1"/>
    <property type="molecule type" value="Genomic_DNA"/>
</dbReference>
<dbReference type="InterPro" id="IPR046357">
    <property type="entry name" value="PPIase_dom_sf"/>
</dbReference>
<accession>A0A5C6RIG8</accession>
<dbReference type="PANTHER" id="PTHR47861:SF3">
    <property type="entry name" value="FKBP-TYPE PEPTIDYL-PROLYL CIS-TRANS ISOMERASE SLYD"/>
    <property type="match status" value="1"/>
</dbReference>